<proteinExistence type="predicted"/>
<reference evidence="2 3" key="1">
    <citation type="journal article" date="2019" name="Nat. Ecol. Evol.">
        <title>Megaphylogeny resolves global patterns of mushroom evolution.</title>
        <authorList>
            <person name="Varga T."/>
            <person name="Krizsan K."/>
            <person name="Foldi C."/>
            <person name="Dima B."/>
            <person name="Sanchez-Garcia M."/>
            <person name="Sanchez-Ramirez S."/>
            <person name="Szollosi G.J."/>
            <person name="Szarkandi J.G."/>
            <person name="Papp V."/>
            <person name="Albert L."/>
            <person name="Andreopoulos W."/>
            <person name="Angelini C."/>
            <person name="Antonin V."/>
            <person name="Barry K.W."/>
            <person name="Bougher N.L."/>
            <person name="Buchanan P."/>
            <person name="Buyck B."/>
            <person name="Bense V."/>
            <person name="Catcheside P."/>
            <person name="Chovatia M."/>
            <person name="Cooper J."/>
            <person name="Damon W."/>
            <person name="Desjardin D."/>
            <person name="Finy P."/>
            <person name="Geml J."/>
            <person name="Haridas S."/>
            <person name="Hughes K."/>
            <person name="Justo A."/>
            <person name="Karasinski D."/>
            <person name="Kautmanova I."/>
            <person name="Kiss B."/>
            <person name="Kocsube S."/>
            <person name="Kotiranta H."/>
            <person name="LaButti K.M."/>
            <person name="Lechner B.E."/>
            <person name="Liimatainen K."/>
            <person name="Lipzen A."/>
            <person name="Lukacs Z."/>
            <person name="Mihaltcheva S."/>
            <person name="Morgado L.N."/>
            <person name="Niskanen T."/>
            <person name="Noordeloos M.E."/>
            <person name="Ohm R.A."/>
            <person name="Ortiz-Santana B."/>
            <person name="Ovrebo C."/>
            <person name="Racz N."/>
            <person name="Riley R."/>
            <person name="Savchenko A."/>
            <person name="Shiryaev A."/>
            <person name="Soop K."/>
            <person name="Spirin V."/>
            <person name="Szebenyi C."/>
            <person name="Tomsovsky M."/>
            <person name="Tulloss R.E."/>
            <person name="Uehling J."/>
            <person name="Grigoriev I.V."/>
            <person name="Vagvolgyi C."/>
            <person name="Papp T."/>
            <person name="Martin F.M."/>
            <person name="Miettinen O."/>
            <person name="Hibbett D.S."/>
            <person name="Nagy L.G."/>
        </authorList>
    </citation>
    <scope>NUCLEOTIDE SEQUENCE [LARGE SCALE GENOMIC DNA]</scope>
    <source>
        <strain evidence="2 3">CBS 121175</strain>
    </source>
</reference>
<dbReference type="Proteomes" id="UP000307440">
    <property type="component" value="Unassembled WGS sequence"/>
</dbReference>
<accession>A0A5C3KIW5</accession>
<keyword evidence="1" id="KW-1133">Transmembrane helix</keyword>
<keyword evidence="3" id="KW-1185">Reference proteome</keyword>
<evidence type="ECO:0000313" key="3">
    <source>
        <dbReference type="Proteomes" id="UP000307440"/>
    </source>
</evidence>
<keyword evidence="1" id="KW-0812">Transmembrane</keyword>
<feature type="transmembrane region" description="Helical" evidence="1">
    <location>
        <begin position="78"/>
        <end position="95"/>
    </location>
</feature>
<organism evidence="2 3">
    <name type="scientific">Coprinopsis marcescibilis</name>
    <name type="common">Agaric fungus</name>
    <name type="synonym">Psathyrella marcescibilis</name>
    <dbReference type="NCBI Taxonomy" id="230819"/>
    <lineage>
        <taxon>Eukaryota</taxon>
        <taxon>Fungi</taxon>
        <taxon>Dikarya</taxon>
        <taxon>Basidiomycota</taxon>
        <taxon>Agaricomycotina</taxon>
        <taxon>Agaricomycetes</taxon>
        <taxon>Agaricomycetidae</taxon>
        <taxon>Agaricales</taxon>
        <taxon>Agaricineae</taxon>
        <taxon>Psathyrellaceae</taxon>
        <taxon>Coprinopsis</taxon>
    </lineage>
</organism>
<sequence length="240" mass="25899">MSVSNLQRPRMLVPVSTPRLMACLWTSAHHDEIWRGTGSITSVASRFNTLLFVNISLSGVALILSATSGGILSFRLSLVSNSLVLIFSAGLIVLTHKDIVSISSSNHRQSTYYDGHASSNRTKMRVSTTPSIVLTFFLAGSTLTALCLQTIGLVALGELRDRKPELLVKVASWVASVKDVRHVLGKAAEIVSGPLSGRPLIQVLVIGAFEAGFMALNILVLSLMGFLAIRDRRNTMQRGI</sequence>
<feature type="transmembrane region" description="Helical" evidence="1">
    <location>
        <begin position="200"/>
        <end position="229"/>
    </location>
</feature>
<gene>
    <name evidence="2" type="ORF">FA15DRAFT_659571</name>
</gene>
<protein>
    <submittedName>
        <fullName evidence="2">Uncharacterized protein</fullName>
    </submittedName>
</protein>
<dbReference type="AlphaFoldDB" id="A0A5C3KIW5"/>
<evidence type="ECO:0000256" key="1">
    <source>
        <dbReference type="SAM" id="Phobius"/>
    </source>
</evidence>
<dbReference type="EMBL" id="ML210323">
    <property type="protein sequence ID" value="TFK19827.1"/>
    <property type="molecule type" value="Genomic_DNA"/>
</dbReference>
<evidence type="ECO:0000313" key="2">
    <source>
        <dbReference type="EMBL" id="TFK19827.1"/>
    </source>
</evidence>
<feature type="transmembrane region" description="Helical" evidence="1">
    <location>
        <begin position="50"/>
        <end position="72"/>
    </location>
</feature>
<keyword evidence="1" id="KW-0472">Membrane</keyword>
<name>A0A5C3KIW5_COPMA</name>
<feature type="transmembrane region" description="Helical" evidence="1">
    <location>
        <begin position="131"/>
        <end position="156"/>
    </location>
</feature>